<keyword evidence="3" id="KW-1185">Reference proteome</keyword>
<name>A0A9K3HNL1_HELAN</name>
<evidence type="ECO:0000256" key="1">
    <source>
        <dbReference type="SAM" id="MobiDB-lite"/>
    </source>
</evidence>
<organism evidence="2 3">
    <name type="scientific">Helianthus annuus</name>
    <name type="common">Common sunflower</name>
    <dbReference type="NCBI Taxonomy" id="4232"/>
    <lineage>
        <taxon>Eukaryota</taxon>
        <taxon>Viridiplantae</taxon>
        <taxon>Streptophyta</taxon>
        <taxon>Embryophyta</taxon>
        <taxon>Tracheophyta</taxon>
        <taxon>Spermatophyta</taxon>
        <taxon>Magnoliopsida</taxon>
        <taxon>eudicotyledons</taxon>
        <taxon>Gunneridae</taxon>
        <taxon>Pentapetalae</taxon>
        <taxon>asterids</taxon>
        <taxon>campanulids</taxon>
        <taxon>Asterales</taxon>
        <taxon>Asteraceae</taxon>
        <taxon>Asteroideae</taxon>
        <taxon>Heliantheae alliance</taxon>
        <taxon>Heliantheae</taxon>
        <taxon>Helianthus</taxon>
    </lineage>
</organism>
<dbReference type="Gramene" id="mRNA:HanXRQr2_Chr11g0488881">
    <property type="protein sequence ID" value="mRNA:HanXRQr2_Chr11g0488881"/>
    <property type="gene ID" value="HanXRQr2_Chr11g0488881"/>
</dbReference>
<sequence length="214" mass="22929">MKDANKAAKKNGNNERVVVVSDSAQKAPAPVAVAVNSAFDSLITPVSVGFDELLVLVSAYYCRRDLTVGRSLLSLSHLTETFAYEGLAALSTTNYLADAGHKISFGVEAMAARSFLFGGSVMLTNKRVHSSSSDAPAADPLFVPRSSAFQGMLSFEDRGNGSGGQFWQNEDNGDDKFEGTNIDDSPLPSKRNKPCSGFRVPVLCDIRRFTGLHS</sequence>
<dbReference type="AlphaFoldDB" id="A0A9K3HNL1"/>
<comment type="caution">
    <text evidence="2">The sequence shown here is derived from an EMBL/GenBank/DDBJ whole genome shotgun (WGS) entry which is preliminary data.</text>
</comment>
<reference evidence="2" key="2">
    <citation type="submission" date="2020-06" db="EMBL/GenBank/DDBJ databases">
        <title>Helianthus annuus Genome sequencing and assembly Release 2.</title>
        <authorList>
            <person name="Gouzy J."/>
            <person name="Langlade N."/>
            <person name="Munos S."/>
        </authorList>
    </citation>
    <scope>NUCLEOTIDE SEQUENCE</scope>
    <source>
        <tissue evidence="2">Leaves</tissue>
    </source>
</reference>
<feature type="region of interest" description="Disordered" evidence="1">
    <location>
        <begin position="159"/>
        <end position="191"/>
    </location>
</feature>
<evidence type="ECO:0000313" key="3">
    <source>
        <dbReference type="Proteomes" id="UP000215914"/>
    </source>
</evidence>
<reference evidence="2" key="1">
    <citation type="journal article" date="2017" name="Nature">
        <title>The sunflower genome provides insights into oil metabolism, flowering and Asterid evolution.</title>
        <authorList>
            <person name="Badouin H."/>
            <person name="Gouzy J."/>
            <person name="Grassa C.J."/>
            <person name="Murat F."/>
            <person name="Staton S.E."/>
            <person name="Cottret L."/>
            <person name="Lelandais-Briere C."/>
            <person name="Owens G.L."/>
            <person name="Carrere S."/>
            <person name="Mayjonade B."/>
            <person name="Legrand L."/>
            <person name="Gill N."/>
            <person name="Kane N.C."/>
            <person name="Bowers J.E."/>
            <person name="Hubner S."/>
            <person name="Bellec A."/>
            <person name="Berard A."/>
            <person name="Berges H."/>
            <person name="Blanchet N."/>
            <person name="Boniface M.C."/>
            <person name="Brunel D."/>
            <person name="Catrice O."/>
            <person name="Chaidir N."/>
            <person name="Claudel C."/>
            <person name="Donnadieu C."/>
            <person name="Faraut T."/>
            <person name="Fievet G."/>
            <person name="Helmstetter N."/>
            <person name="King M."/>
            <person name="Knapp S.J."/>
            <person name="Lai Z."/>
            <person name="Le Paslier M.C."/>
            <person name="Lippi Y."/>
            <person name="Lorenzon L."/>
            <person name="Mandel J.R."/>
            <person name="Marage G."/>
            <person name="Marchand G."/>
            <person name="Marquand E."/>
            <person name="Bret-Mestries E."/>
            <person name="Morien E."/>
            <person name="Nambeesan S."/>
            <person name="Nguyen T."/>
            <person name="Pegot-Espagnet P."/>
            <person name="Pouilly N."/>
            <person name="Raftis F."/>
            <person name="Sallet E."/>
            <person name="Schiex T."/>
            <person name="Thomas J."/>
            <person name="Vandecasteele C."/>
            <person name="Vares D."/>
            <person name="Vear F."/>
            <person name="Vautrin S."/>
            <person name="Crespi M."/>
            <person name="Mangin B."/>
            <person name="Burke J.M."/>
            <person name="Salse J."/>
            <person name="Munos S."/>
            <person name="Vincourt P."/>
            <person name="Rieseberg L.H."/>
            <person name="Langlade N.B."/>
        </authorList>
    </citation>
    <scope>NUCLEOTIDE SEQUENCE</scope>
    <source>
        <tissue evidence="2">Leaves</tissue>
    </source>
</reference>
<dbReference type="EMBL" id="MNCJ02000326">
    <property type="protein sequence ID" value="KAF5781869.1"/>
    <property type="molecule type" value="Genomic_DNA"/>
</dbReference>
<accession>A0A9K3HNL1</accession>
<dbReference type="Proteomes" id="UP000215914">
    <property type="component" value="Unassembled WGS sequence"/>
</dbReference>
<proteinExistence type="predicted"/>
<evidence type="ECO:0000313" key="2">
    <source>
        <dbReference type="EMBL" id="KAF5781869.1"/>
    </source>
</evidence>
<protein>
    <submittedName>
        <fullName evidence="2">Uncharacterized protein</fullName>
    </submittedName>
</protein>
<gene>
    <name evidence="2" type="ORF">HanXRQr2_Chr11g0488881</name>
</gene>